<sequence>MKGTLCIGLPPFPLMNFLKNICIFKGRKVDQTEIYQPIGNPNYNIGRGKVPGTAPLLPRTVQRICSKVGSILAIARAERGKVKPTFLQTGKRADVQWVDPPDPVI</sequence>
<accession>A0A2D4LTJ8</accession>
<reference evidence="1" key="2">
    <citation type="submission" date="2017-11" db="EMBL/GenBank/DDBJ databases">
        <title>Coralsnake Venomics: Analyses of Venom Gland Transcriptomes and Proteomes of Six Brazilian Taxa.</title>
        <authorList>
            <person name="Aird S.D."/>
            <person name="Jorge da Silva N."/>
            <person name="Qiu L."/>
            <person name="Villar-Briones A."/>
            <person name="Aparecida-Saddi V."/>
            <person name="Campos-Telles M.P."/>
            <person name="Grau M."/>
            <person name="Mikheyev A.S."/>
        </authorList>
    </citation>
    <scope>NUCLEOTIDE SEQUENCE</scope>
    <source>
        <tissue evidence="1">Venom_gland</tissue>
    </source>
</reference>
<organism evidence="1">
    <name type="scientific">Micrurus spixii</name>
    <name type="common">Amazon coral snake</name>
    <dbReference type="NCBI Taxonomy" id="129469"/>
    <lineage>
        <taxon>Eukaryota</taxon>
        <taxon>Metazoa</taxon>
        <taxon>Chordata</taxon>
        <taxon>Craniata</taxon>
        <taxon>Vertebrata</taxon>
        <taxon>Euteleostomi</taxon>
        <taxon>Lepidosauria</taxon>
        <taxon>Squamata</taxon>
        <taxon>Bifurcata</taxon>
        <taxon>Unidentata</taxon>
        <taxon>Episquamata</taxon>
        <taxon>Toxicofera</taxon>
        <taxon>Serpentes</taxon>
        <taxon>Colubroidea</taxon>
        <taxon>Elapidae</taxon>
        <taxon>Elapinae</taxon>
        <taxon>Micrurus</taxon>
    </lineage>
</organism>
<proteinExistence type="predicted"/>
<dbReference type="EMBL" id="IACM01043389">
    <property type="protein sequence ID" value="LAB24417.1"/>
    <property type="molecule type" value="Transcribed_RNA"/>
</dbReference>
<protein>
    <submittedName>
        <fullName evidence="1">Uncharacterized protein</fullName>
    </submittedName>
</protein>
<name>A0A2D4LTJ8_9SAUR</name>
<reference evidence="1" key="1">
    <citation type="submission" date="2017-07" db="EMBL/GenBank/DDBJ databases">
        <authorList>
            <person name="Mikheyev A."/>
            <person name="Grau M."/>
        </authorList>
    </citation>
    <scope>NUCLEOTIDE SEQUENCE</scope>
    <source>
        <tissue evidence="1">Venom_gland</tissue>
    </source>
</reference>
<dbReference type="AlphaFoldDB" id="A0A2D4LTJ8"/>
<evidence type="ECO:0000313" key="1">
    <source>
        <dbReference type="EMBL" id="LAB24417.1"/>
    </source>
</evidence>